<keyword evidence="12" id="KW-1185">Reference proteome</keyword>
<dbReference type="Pfam" id="PF11051">
    <property type="entry name" value="Mannosyl_trans3"/>
    <property type="match status" value="1"/>
</dbReference>
<dbReference type="GO" id="GO:0046354">
    <property type="term" value="P:mannan biosynthetic process"/>
    <property type="evidence" value="ECO:0007669"/>
    <property type="project" value="TreeGrafter"/>
</dbReference>
<comment type="subcellular location">
    <subcellularLocation>
        <location evidence="10">Endomembrane system</location>
        <topology evidence="10">Single-pass membrane protein</topology>
    </subcellularLocation>
    <subcellularLocation>
        <location evidence="1">Golgi apparatus membrane</location>
    </subcellularLocation>
    <subcellularLocation>
        <location evidence="2">Membrane</location>
        <topology evidence="2">Single-pass type II membrane protein</topology>
    </subcellularLocation>
</comment>
<keyword evidence="4" id="KW-0808">Transferase</keyword>
<keyword evidence="5" id="KW-0812">Transmembrane</keyword>
<organism evidence="11 12">
    <name type="scientific">Monoraphidium neglectum</name>
    <dbReference type="NCBI Taxonomy" id="145388"/>
    <lineage>
        <taxon>Eukaryota</taxon>
        <taxon>Viridiplantae</taxon>
        <taxon>Chlorophyta</taxon>
        <taxon>core chlorophytes</taxon>
        <taxon>Chlorophyceae</taxon>
        <taxon>CS clade</taxon>
        <taxon>Sphaeropleales</taxon>
        <taxon>Selenastraceae</taxon>
        <taxon>Monoraphidium</taxon>
    </lineage>
</organism>
<sequence length="344" mass="38295">MRRQRLLLDAYLGSAAFAAARDRVLRAPPHRQRGVLVNAGGRKLLTHLVVTLRVLRHHLNCTLPVEVAWHGPDEMDAATLAALDSHFGPVTGFDALAQPLEQHHRNRATSSQGRPAKLGPWPTKVLALLRSSFRHVLLLDSDSLPLADPSRLFDDPLYQQRGALFWPDFWPNWVQDDAYRLLGLNATAAKALLAEGKGWGRRDCESGQLLVDRGRHLDALEVAFYANSFDDVLYSQVHGDKDLFPLAFAAAGKGREYAQVVVPPGGVFRWGKGQLEVKGQKTAVDGWQLVGAIQHDNWGAPAFFHRTMNKPSLDSEQWPAELVTGPLPIRHDLNPKYMYIQLSP</sequence>
<evidence type="ECO:0000313" key="11">
    <source>
        <dbReference type="EMBL" id="KIY97022.1"/>
    </source>
</evidence>
<dbReference type="GO" id="GO:0000139">
    <property type="term" value="C:Golgi membrane"/>
    <property type="evidence" value="ECO:0007669"/>
    <property type="project" value="UniProtKB-SubCell"/>
</dbReference>
<dbReference type="Gene3D" id="3.90.550.10">
    <property type="entry name" value="Spore Coat Polysaccharide Biosynthesis Protein SpsA, Chain A"/>
    <property type="match status" value="1"/>
</dbReference>
<dbReference type="KEGG" id="mng:MNEG_10940"/>
<keyword evidence="9" id="KW-0472">Membrane</keyword>
<protein>
    <submittedName>
        <fullName evidence="11">Uncharacterized protein</fullName>
    </submittedName>
</protein>
<dbReference type="InterPro" id="IPR029044">
    <property type="entry name" value="Nucleotide-diphossugar_trans"/>
</dbReference>
<keyword evidence="7" id="KW-1133">Transmembrane helix</keyword>
<dbReference type="PANTHER" id="PTHR31646:SF1">
    <property type="entry name" value="ALPHA-1,2-MANNOSYLTRANSFERASE MNN2"/>
    <property type="match status" value="1"/>
</dbReference>
<dbReference type="SUPFAM" id="SSF53448">
    <property type="entry name" value="Nucleotide-diphospho-sugar transferases"/>
    <property type="match status" value="1"/>
</dbReference>
<dbReference type="EMBL" id="KK102741">
    <property type="protein sequence ID" value="KIY97022.1"/>
    <property type="molecule type" value="Genomic_DNA"/>
</dbReference>
<evidence type="ECO:0000256" key="2">
    <source>
        <dbReference type="ARBA" id="ARBA00004606"/>
    </source>
</evidence>
<dbReference type="AlphaFoldDB" id="A0A0D2JB84"/>
<proteinExistence type="inferred from homology"/>
<evidence type="ECO:0000256" key="6">
    <source>
        <dbReference type="ARBA" id="ARBA00022968"/>
    </source>
</evidence>
<accession>A0A0D2JB84</accession>
<evidence type="ECO:0000313" key="12">
    <source>
        <dbReference type="Proteomes" id="UP000054498"/>
    </source>
</evidence>
<dbReference type="GeneID" id="25728153"/>
<name>A0A0D2JB84_9CHLO</name>
<evidence type="ECO:0000256" key="1">
    <source>
        <dbReference type="ARBA" id="ARBA00004394"/>
    </source>
</evidence>
<comment type="similarity">
    <text evidence="3">Belongs to the MNN1/MNT family.</text>
</comment>
<evidence type="ECO:0000256" key="9">
    <source>
        <dbReference type="ARBA" id="ARBA00023136"/>
    </source>
</evidence>
<evidence type="ECO:0000256" key="10">
    <source>
        <dbReference type="ARBA" id="ARBA00037847"/>
    </source>
</evidence>
<keyword evidence="6" id="KW-0735">Signal-anchor</keyword>
<dbReference type="Proteomes" id="UP000054498">
    <property type="component" value="Unassembled WGS sequence"/>
</dbReference>
<dbReference type="OrthoDB" id="548229at2759"/>
<keyword evidence="8" id="KW-0333">Golgi apparatus</keyword>
<reference evidence="11 12" key="1">
    <citation type="journal article" date="2013" name="BMC Genomics">
        <title>Reconstruction of the lipid metabolism for the microalga Monoraphidium neglectum from its genome sequence reveals characteristics suitable for biofuel production.</title>
        <authorList>
            <person name="Bogen C."/>
            <person name="Al-Dilaimi A."/>
            <person name="Albersmeier A."/>
            <person name="Wichmann J."/>
            <person name="Grundmann M."/>
            <person name="Rupp O."/>
            <person name="Lauersen K.J."/>
            <person name="Blifernez-Klassen O."/>
            <person name="Kalinowski J."/>
            <person name="Goesmann A."/>
            <person name="Mussgnug J.H."/>
            <person name="Kruse O."/>
        </authorList>
    </citation>
    <scope>NUCLEOTIDE SEQUENCE [LARGE SCALE GENOMIC DNA]</scope>
    <source>
        <strain evidence="11 12">SAG 48.87</strain>
    </source>
</reference>
<gene>
    <name evidence="11" type="ORF">MNEG_10940</name>
</gene>
<evidence type="ECO:0000256" key="7">
    <source>
        <dbReference type="ARBA" id="ARBA00022989"/>
    </source>
</evidence>
<dbReference type="RefSeq" id="XP_013896042.1">
    <property type="nucleotide sequence ID" value="XM_014040588.1"/>
</dbReference>
<evidence type="ECO:0000256" key="8">
    <source>
        <dbReference type="ARBA" id="ARBA00023034"/>
    </source>
</evidence>
<dbReference type="GO" id="GO:0000026">
    <property type="term" value="F:alpha-1,2-mannosyltransferase activity"/>
    <property type="evidence" value="ECO:0007669"/>
    <property type="project" value="TreeGrafter"/>
</dbReference>
<evidence type="ECO:0000256" key="4">
    <source>
        <dbReference type="ARBA" id="ARBA00022679"/>
    </source>
</evidence>
<dbReference type="InterPro" id="IPR022751">
    <property type="entry name" value="Alpha_mannosyltransferase"/>
</dbReference>
<dbReference type="PANTHER" id="PTHR31646">
    <property type="entry name" value="ALPHA-1,2-MANNOSYLTRANSFERASE MNN2"/>
    <property type="match status" value="1"/>
</dbReference>
<evidence type="ECO:0000256" key="5">
    <source>
        <dbReference type="ARBA" id="ARBA00022692"/>
    </source>
</evidence>
<evidence type="ECO:0000256" key="3">
    <source>
        <dbReference type="ARBA" id="ARBA00009105"/>
    </source>
</evidence>